<feature type="compositionally biased region" description="Polar residues" evidence="4">
    <location>
        <begin position="661"/>
        <end position="677"/>
    </location>
</feature>
<dbReference type="EMBL" id="CAXHTB010000004">
    <property type="protein sequence ID" value="CAL0304930.1"/>
    <property type="molecule type" value="Genomic_DNA"/>
</dbReference>
<feature type="compositionally biased region" description="Polar residues" evidence="4">
    <location>
        <begin position="1015"/>
        <end position="1025"/>
    </location>
</feature>
<feature type="compositionally biased region" description="Polar residues" evidence="4">
    <location>
        <begin position="1141"/>
        <end position="1155"/>
    </location>
</feature>
<feature type="compositionally biased region" description="Pro residues" evidence="4">
    <location>
        <begin position="1368"/>
        <end position="1378"/>
    </location>
</feature>
<dbReference type="SUPFAM" id="SSF101447">
    <property type="entry name" value="Formin homology 2 domain (FH2 domain)"/>
    <property type="match status" value="1"/>
</dbReference>
<feature type="compositionally biased region" description="Basic and acidic residues" evidence="4">
    <location>
        <begin position="549"/>
        <end position="560"/>
    </location>
</feature>
<dbReference type="Gene3D" id="1.20.58.2220">
    <property type="entry name" value="Formin, FH2 domain"/>
    <property type="match status" value="2"/>
</dbReference>
<feature type="compositionally biased region" description="Basic and acidic residues" evidence="4">
    <location>
        <begin position="510"/>
        <end position="523"/>
    </location>
</feature>
<dbReference type="InterPro" id="IPR035892">
    <property type="entry name" value="C2_domain_sf"/>
</dbReference>
<feature type="compositionally biased region" description="Polar residues" evidence="4">
    <location>
        <begin position="1250"/>
        <end position="1280"/>
    </location>
</feature>
<feature type="compositionally biased region" description="Basic and acidic residues" evidence="4">
    <location>
        <begin position="1224"/>
        <end position="1234"/>
    </location>
</feature>
<feature type="compositionally biased region" description="Basic and acidic residues" evidence="4">
    <location>
        <begin position="640"/>
        <end position="659"/>
    </location>
</feature>
<feature type="compositionally biased region" description="Basic and acidic residues" evidence="4">
    <location>
        <begin position="451"/>
        <end position="460"/>
    </location>
</feature>
<dbReference type="Gene3D" id="2.60.40.1110">
    <property type="match status" value="1"/>
</dbReference>
<dbReference type="Gene3D" id="3.90.190.10">
    <property type="entry name" value="Protein tyrosine phosphatase superfamily"/>
    <property type="match status" value="1"/>
</dbReference>
<feature type="compositionally biased region" description="Polar residues" evidence="4">
    <location>
        <begin position="465"/>
        <end position="482"/>
    </location>
</feature>
<feature type="compositionally biased region" description="Polar residues" evidence="4">
    <location>
        <begin position="1080"/>
        <end position="1128"/>
    </location>
</feature>
<dbReference type="SUPFAM" id="SSF49562">
    <property type="entry name" value="C2 domain (Calcium/lipid-binding domain, CaLB)"/>
    <property type="match status" value="1"/>
</dbReference>
<feature type="compositionally biased region" description="Basic and acidic residues" evidence="4">
    <location>
        <begin position="1156"/>
        <end position="1171"/>
    </location>
</feature>
<dbReference type="InterPro" id="IPR029021">
    <property type="entry name" value="Prot-tyrosine_phosphatase-like"/>
</dbReference>
<evidence type="ECO:0000256" key="2">
    <source>
        <dbReference type="ARBA" id="ARBA00022912"/>
    </source>
</evidence>
<evidence type="ECO:0000313" key="8">
    <source>
        <dbReference type="Proteomes" id="UP001497480"/>
    </source>
</evidence>
<feature type="compositionally biased region" description="Basic and acidic residues" evidence="4">
    <location>
        <begin position="840"/>
        <end position="849"/>
    </location>
</feature>
<feature type="compositionally biased region" description="Polar residues" evidence="4">
    <location>
        <begin position="431"/>
        <end position="450"/>
    </location>
</feature>
<feature type="domain" description="FH2" evidence="6">
    <location>
        <begin position="1447"/>
        <end position="1825"/>
    </location>
</feature>
<protein>
    <recommendedName>
        <fullName evidence="3">Formin-like protein</fullName>
    </recommendedName>
</protein>
<gene>
    <name evidence="7" type="ORF">LLUT_LOCUS5990</name>
</gene>
<evidence type="ECO:0000256" key="4">
    <source>
        <dbReference type="SAM" id="MobiDB-lite"/>
    </source>
</evidence>
<feature type="compositionally biased region" description="Polar residues" evidence="4">
    <location>
        <begin position="1050"/>
        <end position="1064"/>
    </location>
</feature>
<feature type="compositionally biased region" description="Basic and acidic residues" evidence="4">
    <location>
        <begin position="397"/>
        <end position="411"/>
    </location>
</feature>
<reference evidence="7 8" key="1">
    <citation type="submission" date="2024-03" db="EMBL/GenBank/DDBJ databases">
        <authorList>
            <person name="Martinez-Hernandez J."/>
        </authorList>
    </citation>
    <scope>NUCLEOTIDE SEQUENCE [LARGE SCALE GENOMIC DNA]</scope>
</reference>
<accession>A0AAV1W6D5</accession>
<feature type="compositionally biased region" description="Polar residues" evidence="4">
    <location>
        <begin position="595"/>
        <end position="609"/>
    </location>
</feature>
<feature type="compositionally biased region" description="Basic and acidic residues" evidence="4">
    <location>
        <begin position="704"/>
        <end position="719"/>
    </location>
</feature>
<dbReference type="SUPFAM" id="SSF52799">
    <property type="entry name" value="(Phosphotyrosine protein) phosphatases II"/>
    <property type="match status" value="1"/>
</dbReference>
<dbReference type="InterPro" id="IPR051144">
    <property type="entry name" value="Formin_homology_domain"/>
</dbReference>
<feature type="compositionally biased region" description="Polar residues" evidence="4">
    <location>
        <begin position="535"/>
        <end position="547"/>
    </location>
</feature>
<dbReference type="PROSITE" id="PS51444">
    <property type="entry name" value="FH2"/>
    <property type="match status" value="1"/>
</dbReference>
<feature type="compositionally biased region" description="Basic and acidic residues" evidence="4">
    <location>
        <begin position="679"/>
        <end position="688"/>
    </location>
</feature>
<feature type="region of interest" description="Disordered" evidence="4">
    <location>
        <begin position="397"/>
        <end position="1456"/>
    </location>
</feature>
<dbReference type="InterPro" id="IPR015425">
    <property type="entry name" value="FH2_Formin"/>
</dbReference>
<dbReference type="InterPro" id="IPR042201">
    <property type="entry name" value="FH2_Formin_sf"/>
</dbReference>
<feature type="compositionally biased region" description="Basic and acidic residues" evidence="4">
    <location>
        <begin position="963"/>
        <end position="976"/>
    </location>
</feature>
<feature type="compositionally biased region" description="Polar residues" evidence="4">
    <location>
        <begin position="986"/>
        <end position="999"/>
    </location>
</feature>
<feature type="compositionally biased region" description="Polar residues" evidence="4">
    <location>
        <begin position="824"/>
        <end position="839"/>
    </location>
</feature>
<evidence type="ECO:0000256" key="1">
    <source>
        <dbReference type="ARBA" id="ARBA00006468"/>
    </source>
</evidence>
<evidence type="ECO:0000259" key="5">
    <source>
        <dbReference type="PROSITE" id="PS51182"/>
    </source>
</evidence>
<sequence>MSMQRKKSSYNLPNGLLQISDRVYVFDSCLTLEYDWSKDQCKESTNGIIGQFLENVQDASIMVCNFHEEGDKLKTNNNFCKHNVTLMDYPGQYQRWPVPKMEVICRFLKSCGNWLSSGEHNVLLMHCDRGGGWHVLAFMLAALLIFRKQCNREEMALDMVYKQAPREILHLMMPLDPISSQLRYLEYVSKWNVALDWPELDRALRLDCIILRYIPNFDGKCVCQPMFRIYGQDPARADKSSNILYSMPKRAKNVRAYKQGEYELIIVDINCHVKGDVLIESINLKGDMESEQMMFHTMFNTAFLRSNILMLNRDKVDILWDAKDQFPKDFRAEILFSEMDVATAVPENGTSWFEEKEGLPVEAFSKAQEIFSNGDWMSPREDPAIQQRRASDIMQEKLDSNSDQYMDRDTFVHGTGPNMPQEKRNKAKCFSPSNLEIQSGSKTKKTQGNDMSRKEEKNVEVDATPRQSSRSDSTTSMQQTCPKMTPKKKKEENCLMPSNLDAHSVSSTKKTIDNGMSRKEDKANNVGATPPLPSCSDSNTSLHQTGSKLPREKSKEENADLPRSLEVSSVSSTKKSSDNGMIRKEDKANKDDASSRQPSCSDSNTSLHPTGSKLPQDKSKEESADLPRSLEVHSVSSIKKPADNGMIRKEDKANKDDATPRQPSRSDSTSLHQTGSKMPQDKKKEENHLLPSNLEAHSMSSTKKIPDNDISRNEDKSVKVDSTLQRPSSSNSTTLHQTQTGPITTQGEKEANSISSSNLESQPMPSTKKTPDNNTSTKQDKTNKVDATPPRPSSSNSITSSHQTGPAMPQEKNKEANCILPSNMEDQSVSSTKQTSDNYMSRKEDKTIKVDSTPQQPSSFNSTTSSHQTGPTIPQGKNKETKPSNLENQSLPSTKKTLDNDKSRKEDKTTKVDASPPQPSSSNSISSSHQMDPTMPQEKKKEVNSMLPSNMEVQSVTSTKQNPNKDMRIKDDETIKVDATLPRPSSLDSTIYVHQTGSKMPQEEAKEANCVLPSNLESKPMTSTKKPLDNDISKMEDKTIKVDATPPHPSNSDSNTSFQQTGSKMPQEKAKEANCVLPSNLESKPMPSTNKISDNDMSSKQNKSINVDASPARSTSSDSTTSLHQTGSKVPHELKKEASCSMPSNSEIQSVSSTEHTPDNDMNRKEDKTMKADAALAGPDSKSLYSKQHSSDLSLPGSVDTSSSGPISPKTPPPKPRVTSSGKKVHDYPPHKESSSQMKSRNLVTEETKSSSQDRTQSLNFTSKNGTESSCTYQNKSQADAGSDPPASEITSTKPPPPHSPVSSPTCMKNILPVRTRLDSSPSKAQAPPSPHTPPQKDHESIKVRHPPSPPTPPPKNETHANAGASLSPPPPPPPPCPSRKAESPTTAPPPPPPPPAAAENSAHVPAAPAAPPPPTVYSKSGLKSDNGFPMSLSGSVDGNNMLGAEGRRSSPKGRTLSHIISAKNNTKKLKPLHWMKLSRAVKGSLWDETQKSDEASKAPEIDMSELENLFSAPVPSKGPAKKSNAQNSVGPKSDKVQLIDHTRAYNCEILLSKVKVPLQDLMGYTGEKEKLGRCEQFFLELMKVPRVESKLRVFSFKIEFHSQVSDLRNSLHVVNAASEEAWQSSFILGLFLTILSLGNALNQGTAKGSAIGFRLDSLLKLTETRSRNNKITLMHYLCKVLADKLPEVLDFSKDLANLEPAAKIQLKFLAEEMQAIRKGLEKVQNEQSSSENDGPISQTFCKNSKEFLCSAEAEVSSLASLYSVVGGNVDALIIYFGEDPNRCPLEQVVTTLLNFTGMFNKANEENHNQLELEMKKTEESATKK</sequence>
<keyword evidence="8" id="KW-1185">Reference proteome</keyword>
<feature type="domain" description="C2 tensin-type" evidence="5">
    <location>
        <begin position="201"/>
        <end position="339"/>
    </location>
</feature>
<dbReference type="PANTHER" id="PTHR45733:SF20">
    <property type="entry name" value="FORMIN-LIKE PROTEIN 13"/>
    <property type="match status" value="1"/>
</dbReference>
<feature type="compositionally biased region" description="Polar residues" evidence="4">
    <location>
        <begin position="946"/>
        <end position="962"/>
    </location>
</feature>
<feature type="compositionally biased region" description="Polar residues" evidence="4">
    <location>
        <begin position="883"/>
        <end position="895"/>
    </location>
</feature>
<dbReference type="SMART" id="SM01326">
    <property type="entry name" value="PTEN_C2"/>
    <property type="match status" value="1"/>
</dbReference>
<dbReference type="SMART" id="SM00498">
    <property type="entry name" value="FH2"/>
    <property type="match status" value="1"/>
</dbReference>
<feature type="compositionally biased region" description="Basic and acidic residues" evidence="4">
    <location>
        <begin position="615"/>
        <end position="631"/>
    </location>
</feature>
<feature type="compositionally biased region" description="Polar residues" evidence="4">
    <location>
        <begin position="1183"/>
        <end position="1193"/>
    </location>
</feature>
<feature type="compositionally biased region" description="Low complexity" evidence="4">
    <location>
        <begin position="1398"/>
        <end position="1408"/>
    </location>
</feature>
<dbReference type="PANTHER" id="PTHR45733">
    <property type="entry name" value="FORMIN-J"/>
    <property type="match status" value="1"/>
</dbReference>
<feature type="compositionally biased region" description="Basic and acidic residues" evidence="4">
    <location>
        <begin position="896"/>
        <end position="911"/>
    </location>
</feature>
<evidence type="ECO:0000259" key="6">
    <source>
        <dbReference type="PROSITE" id="PS51444"/>
    </source>
</evidence>
<name>A0AAV1W6D5_LUPLU</name>
<evidence type="ECO:0000256" key="3">
    <source>
        <dbReference type="RuleBase" id="RU361260"/>
    </source>
</evidence>
<feature type="compositionally biased region" description="Basic and acidic residues" evidence="4">
    <location>
        <begin position="575"/>
        <end position="594"/>
    </location>
</feature>
<proteinExistence type="inferred from homology"/>
<feature type="compositionally biased region" description="Pro residues" evidence="4">
    <location>
        <begin position="1347"/>
        <end position="1356"/>
    </location>
</feature>
<organism evidence="7 8">
    <name type="scientific">Lupinus luteus</name>
    <name type="common">European yellow lupine</name>
    <dbReference type="NCBI Taxonomy" id="3873"/>
    <lineage>
        <taxon>Eukaryota</taxon>
        <taxon>Viridiplantae</taxon>
        <taxon>Streptophyta</taxon>
        <taxon>Embryophyta</taxon>
        <taxon>Tracheophyta</taxon>
        <taxon>Spermatophyta</taxon>
        <taxon>Magnoliopsida</taxon>
        <taxon>eudicotyledons</taxon>
        <taxon>Gunneridae</taxon>
        <taxon>Pentapetalae</taxon>
        <taxon>rosids</taxon>
        <taxon>fabids</taxon>
        <taxon>Fabales</taxon>
        <taxon>Fabaceae</taxon>
        <taxon>Papilionoideae</taxon>
        <taxon>50 kb inversion clade</taxon>
        <taxon>genistoids sensu lato</taxon>
        <taxon>core genistoids</taxon>
        <taxon>Genisteae</taxon>
        <taxon>Lupinus</taxon>
    </lineage>
</organism>
<feature type="compositionally biased region" description="Basic and acidic residues" evidence="4">
    <location>
        <begin position="1026"/>
        <end position="1041"/>
    </location>
</feature>
<dbReference type="PROSITE" id="PS51182">
    <property type="entry name" value="C2_TENSIN"/>
    <property type="match status" value="1"/>
</dbReference>
<dbReference type="GO" id="GO:0004721">
    <property type="term" value="F:phosphoprotein phosphatase activity"/>
    <property type="evidence" value="ECO:0007669"/>
    <property type="project" value="UniProtKB-KW"/>
</dbReference>
<keyword evidence="2" id="KW-0904">Protein phosphatase</keyword>
<feature type="region of interest" description="Disordered" evidence="4">
    <location>
        <begin position="1513"/>
        <end position="1534"/>
    </location>
</feature>
<dbReference type="Pfam" id="PF02181">
    <property type="entry name" value="FH2"/>
    <property type="match status" value="1"/>
</dbReference>
<dbReference type="Pfam" id="PF10409">
    <property type="entry name" value="PTEN_C2"/>
    <property type="match status" value="1"/>
</dbReference>
<evidence type="ECO:0000313" key="7">
    <source>
        <dbReference type="EMBL" id="CAL0304930.1"/>
    </source>
</evidence>
<comment type="similarity">
    <text evidence="1">Belongs to the formin-like family. Class-II subfamily.</text>
</comment>
<comment type="caution">
    <text evidence="7">The sequence shown here is derived from an EMBL/GenBank/DDBJ whole genome shotgun (WGS) entry which is preliminary data.</text>
</comment>
<feature type="compositionally biased region" description="Pro residues" evidence="4">
    <location>
        <begin position="1387"/>
        <end position="1397"/>
    </location>
</feature>
<dbReference type="InterPro" id="IPR014020">
    <property type="entry name" value="Tensin_C2-dom"/>
</dbReference>
<dbReference type="Proteomes" id="UP001497480">
    <property type="component" value="Unassembled WGS sequence"/>
</dbReference>
<feature type="compositionally biased region" description="Polar residues" evidence="4">
    <location>
        <begin position="720"/>
        <end position="777"/>
    </location>
</feature>
<feature type="compositionally biased region" description="Polar residues" evidence="4">
    <location>
        <begin position="850"/>
        <end position="872"/>
    </location>
</feature>
<keyword evidence="2" id="KW-0378">Hydrolase</keyword>